<reference evidence="7 8" key="1">
    <citation type="submission" date="2021-05" db="EMBL/GenBank/DDBJ databases">
        <title>Kineosporia and Streptomyces sp. nov. two new marine actinobacteria isolated from Coral.</title>
        <authorList>
            <person name="Buangrab K."/>
            <person name="Sutthacheep M."/>
            <person name="Yeemin T."/>
            <person name="Harunari E."/>
            <person name="Igarashi Y."/>
            <person name="Kanchanasin P."/>
            <person name="Tanasupawat S."/>
            <person name="Phongsopitanun W."/>
        </authorList>
    </citation>
    <scope>NUCLEOTIDE SEQUENCE [LARGE SCALE GENOMIC DNA]</scope>
    <source>
        <strain evidence="7 8">J2-2</strain>
    </source>
</reference>
<dbReference type="SMART" id="SM00065">
    <property type="entry name" value="GAF"/>
    <property type="match status" value="1"/>
</dbReference>
<dbReference type="SUPFAM" id="SSF55781">
    <property type="entry name" value="GAF domain-like"/>
    <property type="match status" value="1"/>
</dbReference>
<name>A0ABS5TEW3_9ACTN</name>
<evidence type="ECO:0000256" key="4">
    <source>
        <dbReference type="ARBA" id="ARBA00023163"/>
    </source>
</evidence>
<evidence type="ECO:0000256" key="2">
    <source>
        <dbReference type="ARBA" id="ARBA00022777"/>
    </source>
</evidence>
<dbReference type="Gene3D" id="3.30.450.20">
    <property type="entry name" value="PAS domain"/>
    <property type="match status" value="1"/>
</dbReference>
<keyword evidence="1" id="KW-0808">Transferase</keyword>
<keyword evidence="2" id="KW-0418">Kinase</keyword>
<dbReference type="InterPro" id="IPR005561">
    <property type="entry name" value="ANTAR"/>
</dbReference>
<evidence type="ECO:0000256" key="3">
    <source>
        <dbReference type="ARBA" id="ARBA00023015"/>
    </source>
</evidence>
<protein>
    <submittedName>
        <fullName evidence="7">ANTAR domain-containing protein</fullName>
    </submittedName>
</protein>
<dbReference type="Pfam" id="PF00989">
    <property type="entry name" value="PAS"/>
    <property type="match status" value="1"/>
</dbReference>
<dbReference type="SMART" id="SM00091">
    <property type="entry name" value="PAS"/>
    <property type="match status" value="1"/>
</dbReference>
<dbReference type="InterPro" id="IPR035965">
    <property type="entry name" value="PAS-like_dom_sf"/>
</dbReference>
<organism evidence="7 8">
    <name type="scientific">Kineosporia corallincola</name>
    <dbReference type="NCBI Taxonomy" id="2835133"/>
    <lineage>
        <taxon>Bacteria</taxon>
        <taxon>Bacillati</taxon>
        <taxon>Actinomycetota</taxon>
        <taxon>Actinomycetes</taxon>
        <taxon>Kineosporiales</taxon>
        <taxon>Kineosporiaceae</taxon>
        <taxon>Kineosporia</taxon>
    </lineage>
</organism>
<sequence length="453" mass="48161">MPNNHTIADHQQPSVVLSEDTPTSGDPGQALGEALIMLRSAQETLFGQSAVAGEPLSPETMTRVAEDLVLAEEELTAQLAEVESAAQAQRQGRALTRRLLGSLPIAVLTTDREGAIVEANPAAEELLRVPMRALERHKPVFAFIDVADRRTARGALAAVKLRGEATIATITLTPREGEPVTCQVVVTHWPAERAGDREPVQWVLQPVAPDAASADELYRQMLVELSRLGVGDADLGTLLRRVAELATRATPGAQAASIVIGDPSDPATIVSTSPSAQAADGVQYMNAAGPVFDAFTSGEPVLTHDPLDDPRWPALHRAAGSGTGSGEGPGSWLALPLVLEERTAGVLVLYAAGQDFTEETAGQAAPFVAAAGTLVRDVRTMQEIRQVQEQLREALSSRAVIDQAKGMIMLTRQCSAEEAFAVLVKMSNDSNRKIRDLAAEFVDEAVKGRPPMH</sequence>
<keyword evidence="8" id="KW-1185">Reference proteome</keyword>
<dbReference type="InterPro" id="IPR003018">
    <property type="entry name" value="GAF"/>
</dbReference>
<gene>
    <name evidence="7" type="ORF">KIH74_11850</name>
</gene>
<dbReference type="SUPFAM" id="SSF52172">
    <property type="entry name" value="CheY-like"/>
    <property type="match status" value="1"/>
</dbReference>
<evidence type="ECO:0000313" key="8">
    <source>
        <dbReference type="Proteomes" id="UP001197247"/>
    </source>
</evidence>
<dbReference type="Gene3D" id="1.10.10.10">
    <property type="entry name" value="Winged helix-like DNA-binding domain superfamily/Winged helix DNA-binding domain"/>
    <property type="match status" value="1"/>
</dbReference>
<evidence type="ECO:0000256" key="1">
    <source>
        <dbReference type="ARBA" id="ARBA00022679"/>
    </source>
</evidence>
<dbReference type="Pfam" id="PF13185">
    <property type="entry name" value="GAF_2"/>
    <property type="match status" value="1"/>
</dbReference>
<proteinExistence type="predicted"/>
<dbReference type="EMBL" id="JAHBAY010000004">
    <property type="protein sequence ID" value="MBT0769620.1"/>
    <property type="molecule type" value="Genomic_DNA"/>
</dbReference>
<dbReference type="SMART" id="SM01012">
    <property type="entry name" value="ANTAR"/>
    <property type="match status" value="1"/>
</dbReference>
<dbReference type="SUPFAM" id="SSF55785">
    <property type="entry name" value="PYP-like sensor domain (PAS domain)"/>
    <property type="match status" value="1"/>
</dbReference>
<dbReference type="CDD" id="cd00130">
    <property type="entry name" value="PAS"/>
    <property type="match status" value="1"/>
</dbReference>
<evidence type="ECO:0000313" key="7">
    <source>
        <dbReference type="EMBL" id="MBT0769620.1"/>
    </source>
</evidence>
<evidence type="ECO:0000259" key="6">
    <source>
        <dbReference type="PROSITE" id="PS50921"/>
    </source>
</evidence>
<dbReference type="InterPro" id="IPR013767">
    <property type="entry name" value="PAS_fold"/>
</dbReference>
<dbReference type="Pfam" id="PF03861">
    <property type="entry name" value="ANTAR"/>
    <property type="match status" value="1"/>
</dbReference>
<comment type="caution">
    <text evidence="7">The sequence shown here is derived from an EMBL/GenBank/DDBJ whole genome shotgun (WGS) entry which is preliminary data.</text>
</comment>
<evidence type="ECO:0000256" key="5">
    <source>
        <dbReference type="SAM" id="MobiDB-lite"/>
    </source>
</evidence>
<dbReference type="InterPro" id="IPR029016">
    <property type="entry name" value="GAF-like_dom_sf"/>
</dbReference>
<dbReference type="InterPro" id="IPR011006">
    <property type="entry name" value="CheY-like_superfamily"/>
</dbReference>
<accession>A0ABS5TEW3</accession>
<dbReference type="InterPro" id="IPR036388">
    <property type="entry name" value="WH-like_DNA-bd_sf"/>
</dbReference>
<keyword evidence="3" id="KW-0805">Transcription regulation</keyword>
<dbReference type="Gene3D" id="3.30.450.40">
    <property type="match status" value="1"/>
</dbReference>
<dbReference type="Proteomes" id="UP001197247">
    <property type="component" value="Unassembled WGS sequence"/>
</dbReference>
<dbReference type="RefSeq" id="WP_214155919.1">
    <property type="nucleotide sequence ID" value="NZ_JAHBAY010000004.1"/>
</dbReference>
<feature type="domain" description="ANTAR" evidence="6">
    <location>
        <begin position="381"/>
        <end position="442"/>
    </location>
</feature>
<dbReference type="InterPro" id="IPR000014">
    <property type="entry name" value="PAS"/>
</dbReference>
<feature type="compositionally biased region" description="Polar residues" evidence="5">
    <location>
        <begin position="1"/>
        <end position="26"/>
    </location>
</feature>
<keyword evidence="4" id="KW-0804">Transcription</keyword>
<dbReference type="PROSITE" id="PS50921">
    <property type="entry name" value="ANTAR"/>
    <property type="match status" value="1"/>
</dbReference>
<feature type="region of interest" description="Disordered" evidence="5">
    <location>
        <begin position="1"/>
        <end position="29"/>
    </location>
</feature>